<comment type="caution">
    <text evidence="1">The sequence shown here is derived from an EMBL/GenBank/DDBJ whole genome shotgun (WGS) entry which is preliminary data.</text>
</comment>
<dbReference type="RefSeq" id="WP_278058994.1">
    <property type="nucleotide sequence ID" value="NZ_CP121247.1"/>
</dbReference>
<evidence type="ECO:0000313" key="1">
    <source>
        <dbReference type="EMBL" id="MDP9801194.1"/>
    </source>
</evidence>
<sequence length="113" mass="12936">MFFALILKRGLPGVYGDIPRLTSDVAEKFSFDYDVAEEFANWFANDAYELVGGAVDFFEIDMYDTDQCARLIPWLDVQIQRSDMPDDIRRLFVKLREFAGRAVELGTGVVIEL</sequence>
<dbReference type="EMBL" id="JAUSQW010000001">
    <property type="protein sequence ID" value="MDP9801194.1"/>
    <property type="molecule type" value="Genomic_DNA"/>
</dbReference>
<organism evidence="1 2">
    <name type="scientific">Arcanobacterium wilhelmae</name>
    <dbReference type="NCBI Taxonomy" id="1803177"/>
    <lineage>
        <taxon>Bacteria</taxon>
        <taxon>Bacillati</taxon>
        <taxon>Actinomycetota</taxon>
        <taxon>Actinomycetes</taxon>
        <taxon>Actinomycetales</taxon>
        <taxon>Actinomycetaceae</taxon>
        <taxon>Arcanobacterium</taxon>
    </lineage>
</organism>
<accession>A0ABT9NBU6</accession>
<reference evidence="1 2" key="1">
    <citation type="submission" date="2023-07" db="EMBL/GenBank/DDBJ databases">
        <title>Sequencing the genomes of 1000 actinobacteria strains.</title>
        <authorList>
            <person name="Klenk H.-P."/>
        </authorList>
    </citation>
    <scope>NUCLEOTIDE SEQUENCE [LARGE SCALE GENOMIC DNA]</scope>
    <source>
        <strain evidence="1 2">DSM 102162</strain>
    </source>
</reference>
<gene>
    <name evidence="1" type="ORF">J2S49_001270</name>
</gene>
<evidence type="ECO:0000313" key="2">
    <source>
        <dbReference type="Proteomes" id="UP001235966"/>
    </source>
</evidence>
<protein>
    <recommendedName>
        <fullName evidence="3">Barstar (Barnase inhibitor)</fullName>
    </recommendedName>
</protein>
<name>A0ABT9NBU6_9ACTO</name>
<keyword evidence="2" id="KW-1185">Reference proteome</keyword>
<evidence type="ECO:0008006" key="3">
    <source>
        <dbReference type="Google" id="ProtNLM"/>
    </source>
</evidence>
<dbReference type="Proteomes" id="UP001235966">
    <property type="component" value="Unassembled WGS sequence"/>
</dbReference>
<proteinExistence type="predicted"/>